<dbReference type="GO" id="GO:0015095">
    <property type="term" value="F:magnesium ion transmembrane transporter activity"/>
    <property type="evidence" value="ECO:0007669"/>
    <property type="project" value="InterPro"/>
</dbReference>
<dbReference type="Pfam" id="PF03448">
    <property type="entry name" value="MgtE_N"/>
    <property type="match status" value="1"/>
</dbReference>
<dbReference type="InterPro" id="IPR006668">
    <property type="entry name" value="Mg_transptr_MgtE_intracell_dom"/>
</dbReference>
<dbReference type="SUPFAM" id="SSF158791">
    <property type="entry name" value="MgtE N-terminal domain-like"/>
    <property type="match status" value="1"/>
</dbReference>
<dbReference type="PANTHER" id="PTHR43773:SF1">
    <property type="entry name" value="MAGNESIUM TRANSPORTER MGTE"/>
    <property type="match status" value="1"/>
</dbReference>
<dbReference type="Gene3D" id="1.25.60.10">
    <property type="entry name" value="MgtE N-terminal domain-like"/>
    <property type="match status" value="1"/>
</dbReference>
<sequence>MDLFEFSLTRTGDAAGERNLLLVQSSSNENATKGVFCFLSDILGKKVYGQDYAVIGKVIDLTARSGDGHPEIDALVLTRNGTILYFPSQEIDLLGLARSRKFIIAEDHSTPASPPGRHFLVRETLLDKQIVDINGAKVEGVNDVRILFCAKGAPFIDSVDVGFTGLLWRMGWEVRLRRLVRILMVGKQLKDELIAWKYVQPLPERVAGPIHINLRHEQIKALHAGELADIIEDLDRDERISLVQSISAEHAAEALKEADIDVQASILRDLDSGLAADILEEMEPASAVDVIDKLPVDTQQTIMAAMEEEDRARLEPLVRAEENTAASLMTVDFLSCPATFTVTRTLEYIRRNADEVESINYVYCMDEEDRLAGVASLRDLLLSGSDAVLLDIMNRRLAVLRSCDDWESVANQFLKYCFKALPVIGDDGSLQGIVTFKHSFDELLNYYHRLAS</sequence>
<evidence type="ECO:0000313" key="3">
    <source>
        <dbReference type="EMBL" id="GLI34669.1"/>
    </source>
</evidence>
<dbReference type="Proteomes" id="UP001144372">
    <property type="component" value="Unassembled WGS sequence"/>
</dbReference>
<name>A0A9W6FT05_9BACT</name>
<dbReference type="PROSITE" id="PS51371">
    <property type="entry name" value="CBS"/>
    <property type="match status" value="1"/>
</dbReference>
<evidence type="ECO:0000256" key="1">
    <source>
        <dbReference type="PROSITE-ProRule" id="PRU00703"/>
    </source>
</evidence>
<evidence type="ECO:0000259" key="2">
    <source>
        <dbReference type="PROSITE" id="PS51371"/>
    </source>
</evidence>
<dbReference type="SUPFAM" id="SSF54631">
    <property type="entry name" value="CBS-domain pair"/>
    <property type="match status" value="1"/>
</dbReference>
<dbReference type="PANTHER" id="PTHR43773">
    <property type="entry name" value="MAGNESIUM TRANSPORTER MGTE"/>
    <property type="match status" value="1"/>
</dbReference>
<gene>
    <name evidence="3" type="ORF">DAMNIGENAA_21020</name>
</gene>
<evidence type="ECO:0000313" key="4">
    <source>
        <dbReference type="Proteomes" id="UP001144372"/>
    </source>
</evidence>
<dbReference type="InterPro" id="IPR038076">
    <property type="entry name" value="MgtE_N_sf"/>
</dbReference>
<dbReference type="AlphaFoldDB" id="A0A9W6FT05"/>
<feature type="domain" description="CBS" evidence="2">
    <location>
        <begin position="329"/>
        <end position="392"/>
    </location>
</feature>
<dbReference type="InterPro" id="IPR000644">
    <property type="entry name" value="CBS_dom"/>
</dbReference>
<dbReference type="InterPro" id="IPR006669">
    <property type="entry name" value="MgtE_transporter"/>
</dbReference>
<proteinExistence type="predicted"/>
<keyword evidence="4" id="KW-1185">Reference proteome</keyword>
<dbReference type="SMART" id="SM00924">
    <property type="entry name" value="MgtE_N"/>
    <property type="match status" value="1"/>
</dbReference>
<dbReference type="GO" id="GO:0016020">
    <property type="term" value="C:membrane"/>
    <property type="evidence" value="ECO:0007669"/>
    <property type="project" value="InterPro"/>
</dbReference>
<dbReference type="InterPro" id="IPR046342">
    <property type="entry name" value="CBS_dom_sf"/>
</dbReference>
<accession>A0A9W6FT05</accession>
<dbReference type="Gene3D" id="3.10.580.10">
    <property type="entry name" value="CBS-domain"/>
    <property type="match status" value="1"/>
</dbReference>
<dbReference type="EMBL" id="BSDR01000001">
    <property type="protein sequence ID" value="GLI34669.1"/>
    <property type="molecule type" value="Genomic_DNA"/>
</dbReference>
<dbReference type="CDD" id="cd04606">
    <property type="entry name" value="CBS_pair_Mg_transporter"/>
    <property type="match status" value="1"/>
</dbReference>
<reference evidence="3" key="1">
    <citation type="submission" date="2022-12" db="EMBL/GenBank/DDBJ databases">
        <title>Reference genome sequencing for broad-spectrum identification of bacterial and archaeal isolates by mass spectrometry.</title>
        <authorList>
            <person name="Sekiguchi Y."/>
            <person name="Tourlousse D.M."/>
        </authorList>
    </citation>
    <scope>NUCLEOTIDE SEQUENCE</scope>
    <source>
        <strain evidence="3">ASRB1</strain>
    </source>
</reference>
<protein>
    <submittedName>
        <fullName evidence="3">Membrane protein</fullName>
    </submittedName>
</protein>
<organism evidence="3 4">
    <name type="scientific">Desulforhabdus amnigena</name>
    <dbReference type="NCBI Taxonomy" id="40218"/>
    <lineage>
        <taxon>Bacteria</taxon>
        <taxon>Pseudomonadati</taxon>
        <taxon>Thermodesulfobacteriota</taxon>
        <taxon>Syntrophobacteria</taxon>
        <taxon>Syntrophobacterales</taxon>
        <taxon>Syntrophobacteraceae</taxon>
        <taxon>Desulforhabdus</taxon>
    </lineage>
</organism>
<dbReference type="Pfam" id="PF00571">
    <property type="entry name" value="CBS"/>
    <property type="match status" value="2"/>
</dbReference>
<dbReference type="RefSeq" id="WP_281794066.1">
    <property type="nucleotide sequence ID" value="NZ_BSDR01000001.1"/>
</dbReference>
<keyword evidence="1" id="KW-0129">CBS domain</keyword>
<comment type="caution">
    <text evidence="3">The sequence shown here is derived from an EMBL/GenBank/DDBJ whole genome shotgun (WGS) entry which is preliminary data.</text>
</comment>